<dbReference type="InterPro" id="IPR036736">
    <property type="entry name" value="ACP-like_sf"/>
</dbReference>
<dbReference type="PANTHER" id="PTHR43439">
    <property type="entry name" value="PHENYLACETATE-COENZYME A LIGASE"/>
    <property type="match status" value="1"/>
</dbReference>
<dbReference type="PANTHER" id="PTHR43439:SF2">
    <property type="entry name" value="ENZYME, PUTATIVE (JCVI)-RELATED"/>
    <property type="match status" value="1"/>
</dbReference>
<evidence type="ECO:0000256" key="2">
    <source>
        <dbReference type="ARBA" id="ARBA00022553"/>
    </source>
</evidence>
<keyword evidence="2" id="KW-0597">Phosphoprotein</keyword>
<dbReference type="InterPro" id="IPR020806">
    <property type="entry name" value="PKS_PP-bd"/>
</dbReference>
<dbReference type="EMBL" id="MU150262">
    <property type="protein sequence ID" value="KAF9463437.1"/>
    <property type="molecule type" value="Genomic_DNA"/>
</dbReference>
<dbReference type="InterPro" id="IPR000873">
    <property type="entry name" value="AMP-dep_synth/lig_dom"/>
</dbReference>
<keyword evidence="1" id="KW-0596">Phosphopantetheine</keyword>
<dbReference type="Pfam" id="PF23562">
    <property type="entry name" value="AMP-binding_C_3"/>
    <property type="match status" value="1"/>
</dbReference>
<dbReference type="SUPFAM" id="SSF56801">
    <property type="entry name" value="Acetyl-CoA synthetase-like"/>
    <property type="match status" value="1"/>
</dbReference>
<dbReference type="Pfam" id="PF00550">
    <property type="entry name" value="PP-binding"/>
    <property type="match status" value="1"/>
</dbReference>
<dbReference type="Gene3D" id="3.40.50.12780">
    <property type="entry name" value="N-terminal domain of ligase-like"/>
    <property type="match status" value="1"/>
</dbReference>
<dbReference type="Proteomes" id="UP000807353">
    <property type="component" value="Unassembled WGS sequence"/>
</dbReference>
<name>A0A9P5Y773_9AGAR</name>
<feature type="domain" description="Polyketide synthase-like phosphopantetheine-binding" evidence="3">
    <location>
        <begin position="620"/>
        <end position="697"/>
    </location>
</feature>
<proteinExistence type="predicted"/>
<gene>
    <name evidence="4" type="ORF">BDZ94DRAFT_1360550</name>
</gene>
<sequence length="1112" mass="122578">MSLRTLSNSENDRYVQHFDFQINFYNLASLSAAKGEPYLPPLPASTTPQSCATFTPAPLDGSFSLSGIVEWNMLKNGGHPFFLYASGAGGGNLHSIQWSEAARAMSRAAKIVERRIGAPIDTDKTIVVATLALDLISYLTTFFGIIRANCVPFQMSPRNSPTAVAHLLVNTGARHVLVGRDQAIKDVAKQAVAIISEQHPEVTAPELSEIPFFDELFRGDEPDSDIPLRRKQPDSLAFLLHSSGSTAFPKVIPWTERHALEVGLAPFFGSRNLSGKKMSVHGLPSFHGFIIGKTLFAMTSGYILSPFEPCWPPISPTPENCFEGIKATGSDLTMCVPSMIEAWATNEDYIKQFATMDGIIFSGGPLSKETGDKVSAKGVKIFNLLGGTDIGLVSEYLPVDVDMDWEYISFTEWAGMKMIPYGDNTFEYVMLESPFCTLGVVNTTINDRPAFATSDLFIPHPTKPGFWKLFGRKDDQIMHSNGEKTNPGPLEHILSKDPHVAFSIMFGRGRFNAGFIVQPSPEWSVDPKDEATVAEFRNKIWPTVEKMNSYAPQHSRIFKEMILLASPTKPFPLTAKGTPRRALIVSDYEEEINALYDTVEQSTQAAPDVAVIGWGETETRFFVRAVVTKVMVGRGNPSDDDDLFQFGCDSLQATWIRNTLLRVLRDSAEIEIRIEMDNFVYRYPTIRSLAGYISRLAAGSGTESGDATESKVQQMVEMVEKYTSDLPASRSFKLKNTTGKEIVLLTGPTGALGSHILSRLLARKTIDKVIALGRKAISGISLHARLISDFHERGLDTSLLNDKLVLLEGDLFREKFALTEEEFELTKGTTSVIHNAWRVDFNLGLRSFESNVKGLRGLLDLSLTSGPKKFFFLSSVSVLHLAPLDVDLDEDFVPPGWASANGYAQSKWVAERILAKMSTQFSSLKPTVIRIGQLSGGSNGAWSKHEWIPAIVQSAARIGVLPIDKNDKSVSWLPIHIAADAIVNITTYRESSKDIQVIHLADPTPIRWRTLAEAFIRELPDVQLAPYDVWFSKLEAEARSSSPEELTALQLLSVFRGMGDSQSTNREAFGAPALRVEKIKAFGGLMGNGGSTVGEGDVKRWMGYWRKVGLFG</sequence>
<dbReference type="SUPFAM" id="SSF51735">
    <property type="entry name" value="NAD(P)-binding Rossmann-fold domains"/>
    <property type="match status" value="1"/>
</dbReference>
<dbReference type="Pfam" id="PF07993">
    <property type="entry name" value="NAD_binding_4"/>
    <property type="match status" value="1"/>
</dbReference>
<organism evidence="4 5">
    <name type="scientific">Collybia nuda</name>
    <dbReference type="NCBI Taxonomy" id="64659"/>
    <lineage>
        <taxon>Eukaryota</taxon>
        <taxon>Fungi</taxon>
        <taxon>Dikarya</taxon>
        <taxon>Basidiomycota</taxon>
        <taxon>Agaricomycotina</taxon>
        <taxon>Agaricomycetes</taxon>
        <taxon>Agaricomycetidae</taxon>
        <taxon>Agaricales</taxon>
        <taxon>Tricholomatineae</taxon>
        <taxon>Clitocybaceae</taxon>
        <taxon>Collybia</taxon>
    </lineage>
</organism>
<dbReference type="Gene3D" id="1.10.1200.10">
    <property type="entry name" value="ACP-like"/>
    <property type="match status" value="1"/>
</dbReference>
<evidence type="ECO:0000313" key="5">
    <source>
        <dbReference type="Proteomes" id="UP000807353"/>
    </source>
</evidence>
<evidence type="ECO:0000313" key="4">
    <source>
        <dbReference type="EMBL" id="KAF9463437.1"/>
    </source>
</evidence>
<dbReference type="InterPro" id="IPR036291">
    <property type="entry name" value="NAD(P)-bd_dom_sf"/>
</dbReference>
<dbReference type="SMART" id="SM00823">
    <property type="entry name" value="PKS_PP"/>
    <property type="match status" value="1"/>
</dbReference>
<dbReference type="InterPro" id="IPR009081">
    <property type="entry name" value="PP-bd_ACP"/>
</dbReference>
<protein>
    <submittedName>
        <fullName evidence="4">Acetyl-CoA synthetase-like protein</fullName>
    </submittedName>
</protein>
<dbReference type="AlphaFoldDB" id="A0A9P5Y773"/>
<dbReference type="InterPro" id="IPR042099">
    <property type="entry name" value="ANL_N_sf"/>
</dbReference>
<reference evidence="4" key="1">
    <citation type="submission" date="2020-11" db="EMBL/GenBank/DDBJ databases">
        <authorList>
            <consortium name="DOE Joint Genome Institute"/>
            <person name="Ahrendt S."/>
            <person name="Riley R."/>
            <person name="Andreopoulos W."/>
            <person name="Labutti K."/>
            <person name="Pangilinan J."/>
            <person name="Ruiz-Duenas F.J."/>
            <person name="Barrasa J.M."/>
            <person name="Sanchez-Garcia M."/>
            <person name="Camarero S."/>
            <person name="Miyauchi S."/>
            <person name="Serrano A."/>
            <person name="Linde D."/>
            <person name="Babiker R."/>
            <person name="Drula E."/>
            <person name="Ayuso-Fernandez I."/>
            <person name="Pacheco R."/>
            <person name="Padilla G."/>
            <person name="Ferreira P."/>
            <person name="Barriuso J."/>
            <person name="Kellner H."/>
            <person name="Castanera R."/>
            <person name="Alfaro M."/>
            <person name="Ramirez L."/>
            <person name="Pisabarro A.G."/>
            <person name="Kuo A."/>
            <person name="Tritt A."/>
            <person name="Lipzen A."/>
            <person name="He G."/>
            <person name="Yan M."/>
            <person name="Ng V."/>
            <person name="Cullen D."/>
            <person name="Martin F."/>
            <person name="Rosso M.-N."/>
            <person name="Henrissat B."/>
            <person name="Hibbett D."/>
            <person name="Martinez A.T."/>
            <person name="Grigoriev I.V."/>
        </authorList>
    </citation>
    <scope>NUCLEOTIDE SEQUENCE</scope>
    <source>
        <strain evidence="4">CBS 247.69</strain>
    </source>
</reference>
<comment type="caution">
    <text evidence="4">The sequence shown here is derived from an EMBL/GenBank/DDBJ whole genome shotgun (WGS) entry which is preliminary data.</text>
</comment>
<dbReference type="Gene3D" id="3.40.50.720">
    <property type="entry name" value="NAD(P)-binding Rossmann-like Domain"/>
    <property type="match status" value="1"/>
</dbReference>
<dbReference type="OrthoDB" id="429813at2759"/>
<accession>A0A9P5Y773</accession>
<dbReference type="InterPro" id="IPR013120">
    <property type="entry name" value="FAR_NAD-bd"/>
</dbReference>
<dbReference type="Pfam" id="PF00501">
    <property type="entry name" value="AMP-binding"/>
    <property type="match status" value="1"/>
</dbReference>
<evidence type="ECO:0000256" key="1">
    <source>
        <dbReference type="ARBA" id="ARBA00022450"/>
    </source>
</evidence>
<evidence type="ECO:0000259" key="3">
    <source>
        <dbReference type="SMART" id="SM00823"/>
    </source>
</evidence>
<dbReference type="GO" id="GO:0031177">
    <property type="term" value="F:phosphopantetheine binding"/>
    <property type="evidence" value="ECO:0007669"/>
    <property type="project" value="InterPro"/>
</dbReference>
<keyword evidence="5" id="KW-1185">Reference proteome</keyword>
<dbReference type="InterPro" id="IPR051414">
    <property type="entry name" value="Adenylate-forming_Reductase"/>
</dbReference>